<evidence type="ECO:0000313" key="11">
    <source>
        <dbReference type="Proteomes" id="UP000737018"/>
    </source>
</evidence>
<comment type="similarity">
    <text evidence="3">Belongs to the cytochrome P450 family.</text>
</comment>
<evidence type="ECO:0000256" key="5">
    <source>
        <dbReference type="ARBA" id="ARBA00022723"/>
    </source>
</evidence>
<keyword evidence="8" id="KW-0503">Monooxygenase</keyword>
<protein>
    <recommendedName>
        <fullName evidence="12">Cytochrome P450</fullName>
    </recommendedName>
</protein>
<keyword evidence="7" id="KW-0408">Iron</keyword>
<reference evidence="10" key="1">
    <citation type="submission" date="2020-03" db="EMBL/GenBank/DDBJ databases">
        <title>Castanea mollissima Vanexum genome sequencing.</title>
        <authorList>
            <person name="Staton M."/>
        </authorList>
    </citation>
    <scope>NUCLEOTIDE SEQUENCE</scope>
    <source>
        <tissue evidence="10">Leaf</tissue>
    </source>
</reference>
<comment type="subcellular location">
    <subcellularLocation>
        <location evidence="2">Membrane</location>
    </subcellularLocation>
</comment>
<dbReference type="PANTHER" id="PTHR47943:SF8">
    <property type="entry name" value="CYTOCHROME P450"/>
    <property type="match status" value="1"/>
</dbReference>
<evidence type="ECO:0000256" key="6">
    <source>
        <dbReference type="ARBA" id="ARBA00023002"/>
    </source>
</evidence>
<organism evidence="10 11">
    <name type="scientific">Castanea mollissima</name>
    <name type="common">Chinese chestnut</name>
    <dbReference type="NCBI Taxonomy" id="60419"/>
    <lineage>
        <taxon>Eukaryota</taxon>
        <taxon>Viridiplantae</taxon>
        <taxon>Streptophyta</taxon>
        <taxon>Embryophyta</taxon>
        <taxon>Tracheophyta</taxon>
        <taxon>Spermatophyta</taxon>
        <taxon>Magnoliopsida</taxon>
        <taxon>eudicotyledons</taxon>
        <taxon>Gunneridae</taxon>
        <taxon>Pentapetalae</taxon>
        <taxon>rosids</taxon>
        <taxon>fabids</taxon>
        <taxon>Fagales</taxon>
        <taxon>Fagaceae</taxon>
        <taxon>Castanea</taxon>
    </lineage>
</organism>
<evidence type="ECO:0000256" key="4">
    <source>
        <dbReference type="ARBA" id="ARBA00022617"/>
    </source>
</evidence>
<keyword evidence="9" id="KW-0472">Membrane</keyword>
<dbReference type="GO" id="GO:0016020">
    <property type="term" value="C:membrane"/>
    <property type="evidence" value="ECO:0007669"/>
    <property type="project" value="UniProtKB-SubCell"/>
</dbReference>
<sequence length="351" mass="39736">MIPNTTFCAFILSFISIFLLKPFFKKPSKTKTSLHLPPSPPALPIIGHLHYLGPSLYKSLTKLSTKYGPLLYLKLGVSRCLVVSSASVANEIFKTHDLAFAERPSFPFSDKLPYGSSGFFVAPYGDQWRFIKKLCMTELLSAKQVEKSRVARHEELVRFLLKVLESAKKKQTLDMSVEIMKLTNNSTFRLAMSMRSLDEPHEAERIRKLVKESNEVGAKACLGDMFGPLSKLAFWLYGQRAIDVTLKYDEILERFLKQHEEISNERENEDLMDLLLKAYRDDKSEFKINRIHLKAFLLDLFLAGVGTSAEVGREGDNVKVNMQVGPGITKPMAKPLICLPIVHFNPFTSSI</sequence>
<evidence type="ECO:0008006" key="12">
    <source>
        <dbReference type="Google" id="ProtNLM"/>
    </source>
</evidence>
<dbReference type="OrthoDB" id="1470350at2759"/>
<name>A0A8J4VJE8_9ROSI</name>
<dbReference type="PANTHER" id="PTHR47943">
    <property type="entry name" value="CYTOCHROME P450 93A3-LIKE"/>
    <property type="match status" value="1"/>
</dbReference>
<evidence type="ECO:0000256" key="9">
    <source>
        <dbReference type="ARBA" id="ARBA00023136"/>
    </source>
</evidence>
<accession>A0A8J4VJE8</accession>
<dbReference type="InterPro" id="IPR001128">
    <property type="entry name" value="Cyt_P450"/>
</dbReference>
<evidence type="ECO:0000256" key="3">
    <source>
        <dbReference type="ARBA" id="ARBA00010617"/>
    </source>
</evidence>
<dbReference type="EMBL" id="JRKL02002378">
    <property type="protein sequence ID" value="KAF3959217.1"/>
    <property type="molecule type" value="Genomic_DNA"/>
</dbReference>
<comment type="cofactor">
    <cofactor evidence="1">
        <name>heme</name>
        <dbReference type="ChEBI" id="CHEBI:30413"/>
    </cofactor>
</comment>
<keyword evidence="4" id="KW-0349">Heme</keyword>
<dbReference type="GO" id="GO:0004497">
    <property type="term" value="F:monooxygenase activity"/>
    <property type="evidence" value="ECO:0007669"/>
    <property type="project" value="UniProtKB-KW"/>
</dbReference>
<gene>
    <name evidence="10" type="ORF">CMV_015956</name>
</gene>
<dbReference type="PRINTS" id="PR00463">
    <property type="entry name" value="EP450I"/>
</dbReference>
<dbReference type="InterPro" id="IPR002401">
    <property type="entry name" value="Cyt_P450_E_grp-I"/>
</dbReference>
<evidence type="ECO:0000256" key="2">
    <source>
        <dbReference type="ARBA" id="ARBA00004370"/>
    </source>
</evidence>
<dbReference type="Proteomes" id="UP000737018">
    <property type="component" value="Unassembled WGS sequence"/>
</dbReference>
<comment type="caution">
    <text evidence="10">The sequence shown here is derived from an EMBL/GenBank/DDBJ whole genome shotgun (WGS) entry which is preliminary data.</text>
</comment>
<keyword evidence="5" id="KW-0479">Metal-binding</keyword>
<dbReference type="GO" id="GO:0020037">
    <property type="term" value="F:heme binding"/>
    <property type="evidence" value="ECO:0007669"/>
    <property type="project" value="InterPro"/>
</dbReference>
<dbReference type="GO" id="GO:0005506">
    <property type="term" value="F:iron ion binding"/>
    <property type="evidence" value="ECO:0007669"/>
    <property type="project" value="InterPro"/>
</dbReference>
<dbReference type="Pfam" id="PF00067">
    <property type="entry name" value="p450"/>
    <property type="match status" value="1"/>
</dbReference>
<dbReference type="Gene3D" id="1.10.630.10">
    <property type="entry name" value="Cytochrome P450"/>
    <property type="match status" value="1"/>
</dbReference>
<evidence type="ECO:0000256" key="7">
    <source>
        <dbReference type="ARBA" id="ARBA00023004"/>
    </source>
</evidence>
<evidence type="ECO:0000313" key="10">
    <source>
        <dbReference type="EMBL" id="KAF3959217.1"/>
    </source>
</evidence>
<keyword evidence="11" id="KW-1185">Reference proteome</keyword>
<proteinExistence type="inferred from homology"/>
<evidence type="ECO:0000256" key="8">
    <source>
        <dbReference type="ARBA" id="ARBA00023033"/>
    </source>
</evidence>
<dbReference type="InterPro" id="IPR036396">
    <property type="entry name" value="Cyt_P450_sf"/>
</dbReference>
<dbReference type="SUPFAM" id="SSF48264">
    <property type="entry name" value="Cytochrome P450"/>
    <property type="match status" value="1"/>
</dbReference>
<evidence type="ECO:0000256" key="1">
    <source>
        <dbReference type="ARBA" id="ARBA00001971"/>
    </source>
</evidence>
<dbReference type="AlphaFoldDB" id="A0A8J4VJE8"/>
<keyword evidence="6" id="KW-0560">Oxidoreductase</keyword>
<dbReference type="GO" id="GO:0016705">
    <property type="term" value="F:oxidoreductase activity, acting on paired donors, with incorporation or reduction of molecular oxygen"/>
    <property type="evidence" value="ECO:0007669"/>
    <property type="project" value="InterPro"/>
</dbReference>